<proteinExistence type="predicted"/>
<dbReference type="RefSeq" id="WP_357979980.1">
    <property type="nucleotide sequence ID" value="NZ_JBFAIH010000010.1"/>
</dbReference>
<protein>
    <submittedName>
        <fullName evidence="7">TetR/AcrR family transcriptional regulator</fullName>
    </submittedName>
</protein>
<accession>A0ABV3FAE3</accession>
<evidence type="ECO:0000256" key="3">
    <source>
        <dbReference type="ARBA" id="ARBA00023125"/>
    </source>
</evidence>
<evidence type="ECO:0000313" key="7">
    <source>
        <dbReference type="EMBL" id="MEV0364664.1"/>
    </source>
</evidence>
<dbReference type="Gene3D" id="1.10.10.60">
    <property type="entry name" value="Homeodomain-like"/>
    <property type="match status" value="1"/>
</dbReference>
<keyword evidence="3 5" id="KW-0238">DNA-binding</keyword>
<gene>
    <name evidence="7" type="ORF">AB0H72_18395</name>
</gene>
<name>A0ABV3FAE3_9NOCA</name>
<dbReference type="Pfam" id="PF00440">
    <property type="entry name" value="TetR_N"/>
    <property type="match status" value="1"/>
</dbReference>
<sequence length="208" mass="23064">MPRLTRAESVQRTRNMLLTAAEEVFAEKGFTQASLEDIADRAGYSRGAVYANFTNKEDLFLALLGDWLDRDIDESEKILAPGGDAMQTVDTLRGRGGNRFADRKRFVLMLEFRLYAMRNPPAAQALRDYDRVSRDWYARSTRRVIEGMGLSLPAPAEQMALVALALEHGIALLAHTDPEAISQDSFLDAATLLGTALISAAERERSAQ</sequence>
<dbReference type="InterPro" id="IPR036271">
    <property type="entry name" value="Tet_transcr_reg_TetR-rel_C_sf"/>
</dbReference>
<dbReference type="EMBL" id="JBFAIH010000010">
    <property type="protein sequence ID" value="MEV0364664.1"/>
    <property type="molecule type" value="Genomic_DNA"/>
</dbReference>
<dbReference type="PRINTS" id="PR00455">
    <property type="entry name" value="HTHTETR"/>
</dbReference>
<dbReference type="SUPFAM" id="SSF46689">
    <property type="entry name" value="Homeodomain-like"/>
    <property type="match status" value="1"/>
</dbReference>
<evidence type="ECO:0000313" key="8">
    <source>
        <dbReference type="Proteomes" id="UP001551658"/>
    </source>
</evidence>
<dbReference type="InterPro" id="IPR009057">
    <property type="entry name" value="Homeodomain-like_sf"/>
</dbReference>
<keyword evidence="4" id="KW-0804">Transcription</keyword>
<dbReference type="InterPro" id="IPR050109">
    <property type="entry name" value="HTH-type_TetR-like_transc_reg"/>
</dbReference>
<dbReference type="PROSITE" id="PS50977">
    <property type="entry name" value="HTH_TETR_2"/>
    <property type="match status" value="1"/>
</dbReference>
<organism evidence="7 8">
    <name type="scientific">Nocardia fusca</name>
    <dbReference type="NCBI Taxonomy" id="941183"/>
    <lineage>
        <taxon>Bacteria</taxon>
        <taxon>Bacillati</taxon>
        <taxon>Actinomycetota</taxon>
        <taxon>Actinomycetes</taxon>
        <taxon>Mycobacteriales</taxon>
        <taxon>Nocardiaceae</taxon>
        <taxon>Nocardia</taxon>
    </lineage>
</organism>
<evidence type="ECO:0000256" key="2">
    <source>
        <dbReference type="ARBA" id="ARBA00023015"/>
    </source>
</evidence>
<dbReference type="SUPFAM" id="SSF48498">
    <property type="entry name" value="Tetracyclin repressor-like, C-terminal domain"/>
    <property type="match status" value="1"/>
</dbReference>
<feature type="domain" description="HTH tetR-type" evidence="6">
    <location>
        <begin position="11"/>
        <end position="71"/>
    </location>
</feature>
<evidence type="ECO:0000256" key="4">
    <source>
        <dbReference type="ARBA" id="ARBA00023163"/>
    </source>
</evidence>
<dbReference type="Proteomes" id="UP001551658">
    <property type="component" value="Unassembled WGS sequence"/>
</dbReference>
<evidence type="ECO:0000256" key="1">
    <source>
        <dbReference type="ARBA" id="ARBA00022491"/>
    </source>
</evidence>
<comment type="caution">
    <text evidence="7">The sequence shown here is derived from an EMBL/GenBank/DDBJ whole genome shotgun (WGS) entry which is preliminary data.</text>
</comment>
<dbReference type="InterPro" id="IPR001647">
    <property type="entry name" value="HTH_TetR"/>
</dbReference>
<dbReference type="Gene3D" id="1.10.357.10">
    <property type="entry name" value="Tetracycline Repressor, domain 2"/>
    <property type="match status" value="1"/>
</dbReference>
<keyword evidence="1" id="KW-0678">Repressor</keyword>
<feature type="DNA-binding region" description="H-T-H motif" evidence="5">
    <location>
        <begin position="34"/>
        <end position="53"/>
    </location>
</feature>
<dbReference type="Pfam" id="PF13977">
    <property type="entry name" value="TetR_C_6"/>
    <property type="match status" value="1"/>
</dbReference>
<evidence type="ECO:0000259" key="6">
    <source>
        <dbReference type="PROSITE" id="PS50977"/>
    </source>
</evidence>
<evidence type="ECO:0000256" key="5">
    <source>
        <dbReference type="PROSITE-ProRule" id="PRU00335"/>
    </source>
</evidence>
<dbReference type="PANTHER" id="PTHR30055:SF241">
    <property type="entry name" value="TRANSCRIPTIONAL REGULATORY PROTEIN"/>
    <property type="match status" value="1"/>
</dbReference>
<reference evidence="7 8" key="1">
    <citation type="submission" date="2024-06" db="EMBL/GenBank/DDBJ databases">
        <title>The Natural Products Discovery Center: Release of the First 8490 Sequenced Strains for Exploring Actinobacteria Biosynthetic Diversity.</title>
        <authorList>
            <person name="Kalkreuter E."/>
            <person name="Kautsar S.A."/>
            <person name="Yang D."/>
            <person name="Bader C.D."/>
            <person name="Teijaro C.N."/>
            <person name="Fluegel L."/>
            <person name="Davis C.M."/>
            <person name="Simpson J.R."/>
            <person name="Lauterbach L."/>
            <person name="Steele A.D."/>
            <person name="Gui C."/>
            <person name="Meng S."/>
            <person name="Li G."/>
            <person name="Viehrig K."/>
            <person name="Ye F."/>
            <person name="Su P."/>
            <person name="Kiefer A.F."/>
            <person name="Nichols A."/>
            <person name="Cepeda A.J."/>
            <person name="Yan W."/>
            <person name="Fan B."/>
            <person name="Jiang Y."/>
            <person name="Adhikari A."/>
            <person name="Zheng C.-J."/>
            <person name="Schuster L."/>
            <person name="Cowan T.M."/>
            <person name="Smanski M.J."/>
            <person name="Chevrette M.G."/>
            <person name="De Carvalho L.P.S."/>
            <person name="Shen B."/>
        </authorList>
    </citation>
    <scope>NUCLEOTIDE SEQUENCE [LARGE SCALE GENOMIC DNA]</scope>
    <source>
        <strain evidence="7 8">NPDC050671</strain>
    </source>
</reference>
<dbReference type="InterPro" id="IPR039538">
    <property type="entry name" value="BetI_C"/>
</dbReference>
<dbReference type="PANTHER" id="PTHR30055">
    <property type="entry name" value="HTH-TYPE TRANSCRIPTIONAL REGULATOR RUTR"/>
    <property type="match status" value="1"/>
</dbReference>
<keyword evidence="2" id="KW-0805">Transcription regulation</keyword>
<keyword evidence="8" id="KW-1185">Reference proteome</keyword>